<dbReference type="EMBL" id="JAYWIO010000001">
    <property type="protein sequence ID" value="KAK7289906.1"/>
    <property type="molecule type" value="Genomic_DNA"/>
</dbReference>
<sequence length="133" mass="14947">MKIDVVEVSFEGDEEISHSLTGMIVEDSFEDVEEIPHASMEIKIVEDSSEGDFDLNKLPDDEDDESGHENREIKKVADFDLNTFPEDEDDEGGHGNMEFKKVGGLGKIEGRELFFIFLSSCCIDAVHSVMHIH</sequence>
<proteinExistence type="predicted"/>
<gene>
    <name evidence="2" type="ORF">RIF29_03933</name>
</gene>
<accession>A0AAN9J1F1</accession>
<evidence type="ECO:0000313" key="3">
    <source>
        <dbReference type="Proteomes" id="UP001372338"/>
    </source>
</evidence>
<name>A0AAN9J1F1_CROPI</name>
<reference evidence="2 3" key="1">
    <citation type="submission" date="2024-01" db="EMBL/GenBank/DDBJ databases">
        <title>The genomes of 5 underutilized Papilionoideae crops provide insights into root nodulation and disease resistanc.</title>
        <authorList>
            <person name="Yuan L."/>
        </authorList>
    </citation>
    <scope>NUCLEOTIDE SEQUENCE [LARGE SCALE GENOMIC DNA]</scope>
    <source>
        <strain evidence="2">ZHUSHIDOU_FW_LH</strain>
        <tissue evidence="2">Leaf</tissue>
    </source>
</reference>
<feature type="region of interest" description="Disordered" evidence="1">
    <location>
        <begin position="47"/>
        <end position="72"/>
    </location>
</feature>
<evidence type="ECO:0000256" key="1">
    <source>
        <dbReference type="SAM" id="MobiDB-lite"/>
    </source>
</evidence>
<organism evidence="2 3">
    <name type="scientific">Crotalaria pallida</name>
    <name type="common">Smooth rattlebox</name>
    <name type="synonym">Crotalaria striata</name>
    <dbReference type="NCBI Taxonomy" id="3830"/>
    <lineage>
        <taxon>Eukaryota</taxon>
        <taxon>Viridiplantae</taxon>
        <taxon>Streptophyta</taxon>
        <taxon>Embryophyta</taxon>
        <taxon>Tracheophyta</taxon>
        <taxon>Spermatophyta</taxon>
        <taxon>Magnoliopsida</taxon>
        <taxon>eudicotyledons</taxon>
        <taxon>Gunneridae</taxon>
        <taxon>Pentapetalae</taxon>
        <taxon>rosids</taxon>
        <taxon>fabids</taxon>
        <taxon>Fabales</taxon>
        <taxon>Fabaceae</taxon>
        <taxon>Papilionoideae</taxon>
        <taxon>50 kb inversion clade</taxon>
        <taxon>genistoids sensu lato</taxon>
        <taxon>core genistoids</taxon>
        <taxon>Crotalarieae</taxon>
        <taxon>Crotalaria</taxon>
    </lineage>
</organism>
<keyword evidence="3" id="KW-1185">Reference proteome</keyword>
<protein>
    <submittedName>
        <fullName evidence="2">Uncharacterized protein</fullName>
    </submittedName>
</protein>
<comment type="caution">
    <text evidence="2">The sequence shown here is derived from an EMBL/GenBank/DDBJ whole genome shotgun (WGS) entry which is preliminary data.</text>
</comment>
<dbReference type="AlphaFoldDB" id="A0AAN9J1F1"/>
<evidence type="ECO:0000313" key="2">
    <source>
        <dbReference type="EMBL" id="KAK7289906.1"/>
    </source>
</evidence>
<dbReference type="Proteomes" id="UP001372338">
    <property type="component" value="Unassembled WGS sequence"/>
</dbReference>